<dbReference type="AlphaFoldDB" id="A0A2A2D6S8"/>
<dbReference type="SUPFAM" id="SSF48498">
    <property type="entry name" value="Tetracyclin repressor-like, C-terminal domain"/>
    <property type="match status" value="1"/>
</dbReference>
<dbReference type="GO" id="GO:0000976">
    <property type="term" value="F:transcription cis-regulatory region binding"/>
    <property type="evidence" value="ECO:0007669"/>
    <property type="project" value="TreeGrafter"/>
</dbReference>
<dbReference type="PRINTS" id="PR00455">
    <property type="entry name" value="HTHTETR"/>
</dbReference>
<dbReference type="Pfam" id="PF13977">
    <property type="entry name" value="TetR_C_6"/>
    <property type="match status" value="1"/>
</dbReference>
<protein>
    <submittedName>
        <fullName evidence="7">TetR family transcriptional regulator</fullName>
    </submittedName>
</protein>
<accession>A0A2A2D6S8</accession>
<comment type="caution">
    <text evidence="7">The sequence shown here is derived from an EMBL/GenBank/DDBJ whole genome shotgun (WGS) entry which is preliminary data.</text>
</comment>
<dbReference type="InterPro" id="IPR036271">
    <property type="entry name" value="Tet_transcr_reg_TetR-rel_C_sf"/>
</dbReference>
<evidence type="ECO:0000259" key="6">
    <source>
        <dbReference type="PROSITE" id="PS50977"/>
    </source>
</evidence>
<keyword evidence="4" id="KW-0804">Transcription</keyword>
<dbReference type="PROSITE" id="PS50977">
    <property type="entry name" value="HTH_TETR_2"/>
    <property type="match status" value="1"/>
</dbReference>
<evidence type="ECO:0000256" key="1">
    <source>
        <dbReference type="ARBA" id="ARBA00022491"/>
    </source>
</evidence>
<organism evidence="7 8">
    <name type="scientific">Streptomyces albireticuli</name>
    <dbReference type="NCBI Taxonomy" id="1940"/>
    <lineage>
        <taxon>Bacteria</taxon>
        <taxon>Bacillati</taxon>
        <taxon>Actinomycetota</taxon>
        <taxon>Actinomycetes</taxon>
        <taxon>Kitasatosporales</taxon>
        <taxon>Streptomycetaceae</taxon>
        <taxon>Streptomyces</taxon>
    </lineage>
</organism>
<evidence type="ECO:0000313" key="7">
    <source>
        <dbReference type="EMBL" id="PAU47040.1"/>
    </source>
</evidence>
<dbReference type="InterPro" id="IPR050109">
    <property type="entry name" value="HTH-type_TetR-like_transc_reg"/>
</dbReference>
<evidence type="ECO:0000256" key="5">
    <source>
        <dbReference type="PROSITE-ProRule" id="PRU00335"/>
    </source>
</evidence>
<dbReference type="PANTHER" id="PTHR30055">
    <property type="entry name" value="HTH-TYPE TRANSCRIPTIONAL REGULATOR RUTR"/>
    <property type="match status" value="1"/>
</dbReference>
<dbReference type="SUPFAM" id="SSF46689">
    <property type="entry name" value="Homeodomain-like"/>
    <property type="match status" value="1"/>
</dbReference>
<dbReference type="Proteomes" id="UP000218944">
    <property type="component" value="Unassembled WGS sequence"/>
</dbReference>
<evidence type="ECO:0000313" key="8">
    <source>
        <dbReference type="Proteomes" id="UP000218944"/>
    </source>
</evidence>
<gene>
    <name evidence="7" type="ORF">CK936_20770</name>
</gene>
<reference evidence="7 8" key="1">
    <citation type="submission" date="2017-08" db="EMBL/GenBank/DDBJ databases">
        <title>Genome sequence of Streptomyces albireticuli NRRL B-1670.</title>
        <authorList>
            <person name="Graham D.E."/>
            <person name="Mahan K.M."/>
            <person name="Klingeman D.M."/>
            <person name="Hettich R.L."/>
            <person name="Parry R.J."/>
            <person name="Spain J.C."/>
        </authorList>
    </citation>
    <scope>NUCLEOTIDE SEQUENCE [LARGE SCALE GENOMIC DNA]</scope>
    <source>
        <strain evidence="7 8">NRRL B-1670</strain>
    </source>
</reference>
<dbReference type="InterPro" id="IPR039538">
    <property type="entry name" value="BetI_C"/>
</dbReference>
<sequence length="200" mass="21204">MPRQVDYDSRRRRIVAAAFALVSEEGLEGMTVRDVAARAGVSVGAVQRCFPSKEEMMASVVEDMNARVSARVQGRIADSADPGSATTMLRHTLAGILPHDEPTLAESRAWLAFAAHAAVTPALAAVQREQYDGLAELVALLLRTAQASGDVRPGTDTDGEADALIALADGLGMQVLMGRRTPGEALATLDRRLAALRTAR</sequence>
<evidence type="ECO:0000256" key="4">
    <source>
        <dbReference type="ARBA" id="ARBA00023163"/>
    </source>
</evidence>
<dbReference type="Pfam" id="PF00440">
    <property type="entry name" value="TetR_N"/>
    <property type="match status" value="1"/>
</dbReference>
<dbReference type="RefSeq" id="WP_095582459.1">
    <property type="nucleotide sequence ID" value="NZ_JAJQQS010000018.1"/>
</dbReference>
<name>A0A2A2D6S8_9ACTN</name>
<evidence type="ECO:0000256" key="3">
    <source>
        <dbReference type="ARBA" id="ARBA00023125"/>
    </source>
</evidence>
<dbReference type="Gene3D" id="1.10.357.10">
    <property type="entry name" value="Tetracycline Repressor, domain 2"/>
    <property type="match status" value="1"/>
</dbReference>
<feature type="domain" description="HTH tetR-type" evidence="6">
    <location>
        <begin position="8"/>
        <end position="68"/>
    </location>
</feature>
<dbReference type="EMBL" id="NSJV01000405">
    <property type="protein sequence ID" value="PAU47040.1"/>
    <property type="molecule type" value="Genomic_DNA"/>
</dbReference>
<feature type="DNA-binding region" description="H-T-H motif" evidence="5">
    <location>
        <begin position="31"/>
        <end position="50"/>
    </location>
</feature>
<dbReference type="PANTHER" id="PTHR30055:SF234">
    <property type="entry name" value="HTH-TYPE TRANSCRIPTIONAL REGULATOR BETI"/>
    <property type="match status" value="1"/>
</dbReference>
<dbReference type="GO" id="GO:0003700">
    <property type="term" value="F:DNA-binding transcription factor activity"/>
    <property type="evidence" value="ECO:0007669"/>
    <property type="project" value="TreeGrafter"/>
</dbReference>
<evidence type="ECO:0000256" key="2">
    <source>
        <dbReference type="ARBA" id="ARBA00023015"/>
    </source>
</evidence>
<dbReference type="InterPro" id="IPR009057">
    <property type="entry name" value="Homeodomain-like_sf"/>
</dbReference>
<keyword evidence="3 5" id="KW-0238">DNA-binding</keyword>
<keyword evidence="8" id="KW-1185">Reference proteome</keyword>
<proteinExistence type="predicted"/>
<dbReference type="InterPro" id="IPR001647">
    <property type="entry name" value="HTH_TetR"/>
</dbReference>
<keyword evidence="1" id="KW-0678">Repressor</keyword>
<keyword evidence="2" id="KW-0805">Transcription regulation</keyword>